<reference evidence="2" key="1">
    <citation type="submission" date="2019-03" db="EMBL/GenBank/DDBJ databases">
        <title>Improved annotation for the trematode Fasciola hepatica.</title>
        <authorList>
            <person name="Choi Y.-J."/>
            <person name="Martin J."/>
            <person name="Mitreva M."/>
        </authorList>
    </citation>
    <scope>NUCLEOTIDE SEQUENCE [LARGE SCALE GENOMIC DNA]</scope>
</reference>
<dbReference type="AlphaFoldDB" id="A0A4E0R2C2"/>
<accession>A0A4E0R2C2</accession>
<evidence type="ECO:0000313" key="3">
    <source>
        <dbReference type="Proteomes" id="UP000230066"/>
    </source>
</evidence>
<evidence type="ECO:0000313" key="2">
    <source>
        <dbReference type="EMBL" id="THD20316.1"/>
    </source>
</evidence>
<feature type="non-terminal residue" evidence="2">
    <location>
        <position position="203"/>
    </location>
</feature>
<protein>
    <submittedName>
        <fullName evidence="2">Protein disulfide-isomerase</fullName>
    </submittedName>
</protein>
<keyword evidence="3" id="KW-1185">Reference proteome</keyword>
<sequence length="203" mass="22858">MPVTRNMRHQLAANEQLDSSGEQEEYRNTHLPNEANVEENLGKQYSSRSPLLGEAREAIEDCVMLPPKEGYVRAIDILESQFGCPDDVAECLLDEMGNGTKIKPTDITGLKKLVRQVVSSEISLTEMGYESSLNCPTTVKGIVRRLPDSMQLRWAEIALKKRREGTKLLFRPLVRFPEESLSTFSYCYGQGNSAISKWKGDED</sequence>
<proteinExistence type="predicted"/>
<comment type="caution">
    <text evidence="2">The sequence shown here is derived from an EMBL/GenBank/DDBJ whole genome shotgun (WGS) entry which is preliminary data.</text>
</comment>
<dbReference type="GO" id="GO:0016853">
    <property type="term" value="F:isomerase activity"/>
    <property type="evidence" value="ECO:0007669"/>
    <property type="project" value="UniProtKB-KW"/>
</dbReference>
<evidence type="ECO:0000256" key="1">
    <source>
        <dbReference type="SAM" id="MobiDB-lite"/>
    </source>
</evidence>
<organism evidence="2 3">
    <name type="scientific">Fasciola hepatica</name>
    <name type="common">Liver fluke</name>
    <dbReference type="NCBI Taxonomy" id="6192"/>
    <lineage>
        <taxon>Eukaryota</taxon>
        <taxon>Metazoa</taxon>
        <taxon>Spiralia</taxon>
        <taxon>Lophotrochozoa</taxon>
        <taxon>Platyhelminthes</taxon>
        <taxon>Trematoda</taxon>
        <taxon>Digenea</taxon>
        <taxon>Plagiorchiida</taxon>
        <taxon>Echinostomata</taxon>
        <taxon>Echinostomatoidea</taxon>
        <taxon>Fasciolidae</taxon>
        <taxon>Fasciola</taxon>
    </lineage>
</organism>
<feature type="region of interest" description="Disordered" evidence="1">
    <location>
        <begin position="1"/>
        <end position="42"/>
    </location>
</feature>
<dbReference type="EMBL" id="JXXN02004819">
    <property type="protein sequence ID" value="THD20316.1"/>
    <property type="molecule type" value="Genomic_DNA"/>
</dbReference>
<gene>
    <name evidence="2" type="ORF">D915_009020</name>
</gene>
<name>A0A4E0R2C2_FASHE</name>
<dbReference type="PANTHER" id="PTHR47331">
    <property type="entry name" value="PHD-TYPE DOMAIN-CONTAINING PROTEIN"/>
    <property type="match status" value="1"/>
</dbReference>
<dbReference type="Proteomes" id="UP000230066">
    <property type="component" value="Unassembled WGS sequence"/>
</dbReference>